<name>A0A0T5VIG0_9SPHI</name>
<sequence length="61" mass="6696">MAALLVVNLFCENQNELPFQRHQVLEMNASVSWGAVVPLFVPADEESASTTIGFIMKGLCK</sequence>
<evidence type="ECO:0000313" key="1">
    <source>
        <dbReference type="EMBL" id="KRT13648.1"/>
    </source>
</evidence>
<reference evidence="1 2" key="1">
    <citation type="submission" date="2015-11" db="EMBL/GenBank/DDBJ databases">
        <title>Sequence of Pedobacter ginsenosidimutans.</title>
        <authorList>
            <person name="Carson E."/>
            <person name="Keyser V."/>
            <person name="Newman J."/>
            <person name="Miller J."/>
        </authorList>
    </citation>
    <scope>NUCLEOTIDE SEQUENCE [LARGE SCALE GENOMIC DNA]</scope>
    <source>
        <strain evidence="1 2">KACC 14530</strain>
    </source>
</reference>
<dbReference type="STRING" id="687842.ASU31_23455"/>
<accession>A0A0T5VIG0</accession>
<comment type="caution">
    <text evidence="1">The sequence shown here is derived from an EMBL/GenBank/DDBJ whole genome shotgun (WGS) entry which is preliminary data.</text>
</comment>
<protein>
    <submittedName>
        <fullName evidence="1">Uncharacterized protein</fullName>
    </submittedName>
</protein>
<dbReference type="EMBL" id="LMZQ01000037">
    <property type="protein sequence ID" value="KRT13648.1"/>
    <property type="molecule type" value="Genomic_DNA"/>
</dbReference>
<organism evidence="1 2">
    <name type="scientific">Pedobacter ginsenosidimutans</name>
    <dbReference type="NCBI Taxonomy" id="687842"/>
    <lineage>
        <taxon>Bacteria</taxon>
        <taxon>Pseudomonadati</taxon>
        <taxon>Bacteroidota</taxon>
        <taxon>Sphingobacteriia</taxon>
        <taxon>Sphingobacteriales</taxon>
        <taxon>Sphingobacteriaceae</taxon>
        <taxon>Pedobacter</taxon>
    </lineage>
</organism>
<dbReference type="AlphaFoldDB" id="A0A0T5VIG0"/>
<evidence type="ECO:0000313" key="2">
    <source>
        <dbReference type="Proteomes" id="UP000051950"/>
    </source>
</evidence>
<gene>
    <name evidence="1" type="ORF">ASU31_23455</name>
</gene>
<proteinExistence type="predicted"/>
<keyword evidence="2" id="KW-1185">Reference proteome</keyword>
<dbReference type="Proteomes" id="UP000051950">
    <property type="component" value="Unassembled WGS sequence"/>
</dbReference>